<evidence type="ECO:0000313" key="2">
    <source>
        <dbReference type="EMBL" id="KAG6381760.1"/>
    </source>
</evidence>
<dbReference type="AlphaFoldDB" id="A0A8I2YZP0"/>
<sequence>MECQSNTPERRGYHVYVDHTGTATTLVVAFDVDHGPQRHFSFMRIVLYRDASWVDAQHTWAIRQLEHLIHSSKDHAPHAPRSNSTLPALTVAFKVFLHDDGSVHYALIPTSSVDELRHRDSKSVCILLESKHSLTPDSLSVSVAVTRTIRLAPVGDARPRITSRCLPTEILLKIFERTESCECKWQHDLLLFAQVCRRWSQCALKVLFARLESSEWKSGRFFHSDQSLDPWGFAEALRMTPALGRDVRQLDVDQHKGMLKCRHHAAPKESPGFVQALVAILRATKNLQRLHLSLGHPPSWLENARFLALPELSHLHTLSITRAFHGNDSLIHSPYSISTIQLACCMSRWPSLTSLTVEDLKPGKIGVWRFSMRQPACALTQLSLRNCDLSDKDFLYLTASSAKTLTHVTLDHVSGISADGVYNFLDAISQNVTSLTIRYTGYPEYPHQENPLDVTVDKMPCLQTLNIFGDIASEHMLGRRSEMFVRSCGLGVSVVRLSFEFVPRVRKCARRKWDGWEIVNVY</sequence>
<organism evidence="2 3">
    <name type="scientific">Boletus reticuloceps</name>
    <dbReference type="NCBI Taxonomy" id="495285"/>
    <lineage>
        <taxon>Eukaryota</taxon>
        <taxon>Fungi</taxon>
        <taxon>Dikarya</taxon>
        <taxon>Basidiomycota</taxon>
        <taxon>Agaricomycotina</taxon>
        <taxon>Agaricomycetes</taxon>
        <taxon>Agaricomycetidae</taxon>
        <taxon>Boletales</taxon>
        <taxon>Boletineae</taxon>
        <taxon>Boletaceae</taxon>
        <taxon>Boletoideae</taxon>
        <taxon>Boletus</taxon>
    </lineage>
</organism>
<dbReference type="Proteomes" id="UP000683000">
    <property type="component" value="Unassembled WGS sequence"/>
</dbReference>
<evidence type="ECO:0000259" key="1">
    <source>
        <dbReference type="Pfam" id="PF12937"/>
    </source>
</evidence>
<dbReference type="CDD" id="cd09917">
    <property type="entry name" value="F-box_SF"/>
    <property type="match status" value="1"/>
</dbReference>
<dbReference type="Gene3D" id="1.20.1280.50">
    <property type="match status" value="1"/>
</dbReference>
<comment type="caution">
    <text evidence="2">The sequence shown here is derived from an EMBL/GenBank/DDBJ whole genome shotgun (WGS) entry which is preliminary data.</text>
</comment>
<accession>A0A8I2YZP0</accession>
<gene>
    <name evidence="2" type="ORF">JVT61DRAFT_365</name>
</gene>
<dbReference type="Gene3D" id="3.80.10.10">
    <property type="entry name" value="Ribonuclease Inhibitor"/>
    <property type="match status" value="1"/>
</dbReference>
<dbReference type="EMBL" id="JAGFBS010000001">
    <property type="protein sequence ID" value="KAG6381760.1"/>
    <property type="molecule type" value="Genomic_DNA"/>
</dbReference>
<dbReference type="InterPro" id="IPR032675">
    <property type="entry name" value="LRR_dom_sf"/>
</dbReference>
<dbReference type="SUPFAM" id="SSF81383">
    <property type="entry name" value="F-box domain"/>
    <property type="match status" value="1"/>
</dbReference>
<name>A0A8I2YZP0_9AGAM</name>
<feature type="domain" description="F-box" evidence="1">
    <location>
        <begin position="165"/>
        <end position="205"/>
    </location>
</feature>
<dbReference type="OrthoDB" id="2611682at2759"/>
<reference evidence="2" key="1">
    <citation type="submission" date="2021-03" db="EMBL/GenBank/DDBJ databases">
        <title>Evolutionary innovations through gain and loss of genes in the ectomycorrhizal Boletales.</title>
        <authorList>
            <person name="Wu G."/>
            <person name="Miyauchi S."/>
            <person name="Morin E."/>
            <person name="Yang Z.-L."/>
            <person name="Xu J."/>
            <person name="Martin F.M."/>
        </authorList>
    </citation>
    <scope>NUCLEOTIDE SEQUENCE</scope>
    <source>
        <strain evidence="2">BR01</strain>
    </source>
</reference>
<keyword evidence="3" id="KW-1185">Reference proteome</keyword>
<dbReference type="SUPFAM" id="SSF52047">
    <property type="entry name" value="RNI-like"/>
    <property type="match status" value="1"/>
</dbReference>
<dbReference type="Pfam" id="PF12937">
    <property type="entry name" value="F-box-like"/>
    <property type="match status" value="1"/>
</dbReference>
<proteinExistence type="predicted"/>
<dbReference type="InterPro" id="IPR036047">
    <property type="entry name" value="F-box-like_dom_sf"/>
</dbReference>
<dbReference type="InterPro" id="IPR001810">
    <property type="entry name" value="F-box_dom"/>
</dbReference>
<protein>
    <recommendedName>
        <fullName evidence="1">F-box domain-containing protein</fullName>
    </recommendedName>
</protein>
<evidence type="ECO:0000313" key="3">
    <source>
        <dbReference type="Proteomes" id="UP000683000"/>
    </source>
</evidence>